<feature type="signal peptide" evidence="1">
    <location>
        <begin position="1"/>
        <end position="19"/>
    </location>
</feature>
<comment type="caution">
    <text evidence="2">The sequence shown here is derived from an EMBL/GenBank/DDBJ whole genome shotgun (WGS) entry which is preliminary data.</text>
</comment>
<evidence type="ECO:0000313" key="2">
    <source>
        <dbReference type="EMBL" id="MBT0606778.1"/>
    </source>
</evidence>
<dbReference type="RefSeq" id="WP_214111652.1">
    <property type="nucleotide sequence ID" value="NZ_JAHCTB010000001.1"/>
</dbReference>
<proteinExistence type="predicted"/>
<accession>A0ABS5S0P0</accession>
<feature type="chain" id="PRO_5045639311" evidence="1">
    <location>
        <begin position="20"/>
        <end position="137"/>
    </location>
</feature>
<gene>
    <name evidence="2" type="ORF">KIV10_01155</name>
</gene>
<dbReference type="EMBL" id="JAHCTB010000001">
    <property type="protein sequence ID" value="MBT0606778.1"/>
    <property type="molecule type" value="Genomic_DNA"/>
</dbReference>
<evidence type="ECO:0000256" key="1">
    <source>
        <dbReference type="SAM" id="SignalP"/>
    </source>
</evidence>
<protein>
    <submittedName>
        <fullName evidence="2">DUF5004 domain-containing protein</fullName>
    </submittedName>
</protein>
<sequence length="137" mass="15433">MKKLYVLFAFILITVAANSQSISEKELMGVWQVTSVTSASQNPNQAQLIAGLQRATMYFKNDHTFEFNSYSTNPTLASFIENTQNSQWKYDANLQTVAIGTAENNYSAMIIKVRKQNGKVSFLLQETNVELQVIKPE</sequence>
<dbReference type="Proteomes" id="UP001297092">
    <property type="component" value="Unassembled WGS sequence"/>
</dbReference>
<evidence type="ECO:0000313" key="3">
    <source>
        <dbReference type="Proteomes" id="UP001297092"/>
    </source>
</evidence>
<keyword evidence="3" id="KW-1185">Reference proteome</keyword>
<organism evidence="2 3">
    <name type="scientific">Aequorivita echinoideorum</name>
    <dbReference type="NCBI Taxonomy" id="1549647"/>
    <lineage>
        <taxon>Bacteria</taxon>
        <taxon>Pseudomonadati</taxon>
        <taxon>Bacteroidota</taxon>
        <taxon>Flavobacteriia</taxon>
        <taxon>Flavobacteriales</taxon>
        <taxon>Flavobacteriaceae</taxon>
        <taxon>Aequorivita</taxon>
    </lineage>
</organism>
<name>A0ABS5S0P0_9FLAO</name>
<reference evidence="2 3" key="1">
    <citation type="submission" date="2021-05" db="EMBL/GenBank/DDBJ databases">
        <title>Aequorivita echinoideorum JCM 30378 genome.</title>
        <authorList>
            <person name="Zhang H."/>
            <person name="Li C."/>
        </authorList>
    </citation>
    <scope>NUCLEOTIDE SEQUENCE [LARGE SCALE GENOMIC DNA]</scope>
    <source>
        <strain evidence="2 3">JCM30378</strain>
    </source>
</reference>
<keyword evidence="1" id="KW-0732">Signal</keyword>